<accession>A0ABW7X4M9</accession>
<keyword evidence="2" id="KW-1185">Reference proteome</keyword>
<dbReference type="Proteomes" id="UP001611415">
    <property type="component" value="Unassembled WGS sequence"/>
</dbReference>
<name>A0ABW7X4M9_9NOCA</name>
<comment type="caution">
    <text evidence="1">The sequence shown here is derived from an EMBL/GenBank/DDBJ whole genome shotgun (WGS) entry which is preliminary data.</text>
</comment>
<protein>
    <submittedName>
        <fullName evidence="1">Uncharacterized protein</fullName>
    </submittedName>
</protein>
<proteinExistence type="predicted"/>
<reference evidence="1 2" key="1">
    <citation type="submission" date="2024-10" db="EMBL/GenBank/DDBJ databases">
        <title>The Natural Products Discovery Center: Release of the First 8490 Sequenced Strains for Exploring Actinobacteria Biosynthetic Diversity.</title>
        <authorList>
            <person name="Kalkreuter E."/>
            <person name="Kautsar S.A."/>
            <person name="Yang D."/>
            <person name="Bader C.D."/>
            <person name="Teijaro C.N."/>
            <person name="Fluegel L."/>
            <person name="Davis C.M."/>
            <person name="Simpson J.R."/>
            <person name="Lauterbach L."/>
            <person name="Steele A.D."/>
            <person name="Gui C."/>
            <person name="Meng S."/>
            <person name="Li G."/>
            <person name="Viehrig K."/>
            <person name="Ye F."/>
            <person name="Su P."/>
            <person name="Kiefer A.F."/>
            <person name="Nichols A."/>
            <person name="Cepeda A.J."/>
            <person name="Yan W."/>
            <person name="Fan B."/>
            <person name="Jiang Y."/>
            <person name="Adhikari A."/>
            <person name="Zheng C.-J."/>
            <person name="Schuster L."/>
            <person name="Cowan T.M."/>
            <person name="Smanski M.J."/>
            <person name="Chevrette M.G."/>
            <person name="De Carvalho L.P.S."/>
            <person name="Shen B."/>
        </authorList>
    </citation>
    <scope>NUCLEOTIDE SEQUENCE [LARGE SCALE GENOMIC DNA]</scope>
    <source>
        <strain evidence="1 2">NPDC019275</strain>
    </source>
</reference>
<evidence type="ECO:0000313" key="2">
    <source>
        <dbReference type="Proteomes" id="UP001611415"/>
    </source>
</evidence>
<organism evidence="1 2">
    <name type="scientific">Nocardia xishanensis</name>
    <dbReference type="NCBI Taxonomy" id="238964"/>
    <lineage>
        <taxon>Bacteria</taxon>
        <taxon>Bacillati</taxon>
        <taxon>Actinomycetota</taxon>
        <taxon>Actinomycetes</taxon>
        <taxon>Mycobacteriales</taxon>
        <taxon>Nocardiaceae</taxon>
        <taxon>Nocardia</taxon>
    </lineage>
</organism>
<gene>
    <name evidence="1" type="ORF">ACH49W_21595</name>
</gene>
<dbReference type="EMBL" id="JBIRYO010000014">
    <property type="protein sequence ID" value="MFI2475977.1"/>
    <property type="molecule type" value="Genomic_DNA"/>
</dbReference>
<evidence type="ECO:0000313" key="1">
    <source>
        <dbReference type="EMBL" id="MFI2475977.1"/>
    </source>
</evidence>
<dbReference type="RefSeq" id="WP_397093304.1">
    <property type="nucleotide sequence ID" value="NZ_JBIRYO010000014.1"/>
</dbReference>
<sequence>MSGIFQQYGGWPQLDDRTVADVLADVITRLDKFERRFIPPPA</sequence>